<dbReference type="InterPro" id="IPR019432">
    <property type="entry name" value="Acyltransferase_MbtK/IucB-like"/>
</dbReference>
<proteinExistence type="inferred from homology"/>
<dbReference type="EMBL" id="BMKQ01000001">
    <property type="protein sequence ID" value="GGF35425.1"/>
    <property type="molecule type" value="Genomic_DNA"/>
</dbReference>
<evidence type="ECO:0000256" key="4">
    <source>
        <dbReference type="ARBA" id="ARBA00020586"/>
    </source>
</evidence>
<dbReference type="InterPro" id="IPR022770">
    <property type="entry name" value="IucA/IucC-like_C"/>
</dbReference>
<comment type="caution">
    <text evidence="7">The sequence shown here is derived from an EMBL/GenBank/DDBJ whole genome shotgun (WGS) entry which is preliminary data.</text>
</comment>
<dbReference type="Gene3D" id="3.40.630.30">
    <property type="match status" value="1"/>
</dbReference>
<accession>A0A917BE30</accession>
<reference evidence="7" key="2">
    <citation type="submission" date="2020-09" db="EMBL/GenBank/DDBJ databases">
        <authorList>
            <person name="Sun Q."/>
            <person name="Zhou Y."/>
        </authorList>
    </citation>
    <scope>NUCLEOTIDE SEQUENCE</scope>
    <source>
        <strain evidence="7">CGMCC 1.16067</strain>
    </source>
</reference>
<comment type="similarity">
    <text evidence="3">Belongs to the IucA/IucC family.</text>
</comment>
<evidence type="ECO:0000256" key="2">
    <source>
        <dbReference type="ARBA" id="ARBA00005102"/>
    </source>
</evidence>
<dbReference type="Gene3D" id="1.10.510.40">
    <property type="match status" value="1"/>
</dbReference>
<dbReference type="GO" id="GO:0019290">
    <property type="term" value="P:siderophore biosynthetic process"/>
    <property type="evidence" value="ECO:0007669"/>
    <property type="project" value="InterPro"/>
</dbReference>
<dbReference type="SMART" id="SM01006">
    <property type="entry name" value="AlcB"/>
    <property type="match status" value="1"/>
</dbReference>
<evidence type="ECO:0000313" key="8">
    <source>
        <dbReference type="Proteomes" id="UP000649179"/>
    </source>
</evidence>
<comment type="pathway">
    <text evidence="2">Siderophore biosynthesis; mycobactin biosynthesis.</text>
</comment>
<dbReference type="Pfam" id="PF04183">
    <property type="entry name" value="IucA_IucC"/>
    <property type="match status" value="1"/>
</dbReference>
<protein>
    <recommendedName>
        <fullName evidence="4">Lysine N-acyltransferase MbtK</fullName>
    </recommendedName>
    <alternativeName>
        <fullName evidence="5">Mycobactin synthase protein K</fullName>
    </alternativeName>
</protein>
<dbReference type="Gene3D" id="6.10.250.3370">
    <property type="match status" value="1"/>
</dbReference>
<feature type="domain" description="Acyltransferase MbtK/IucB-like conserved" evidence="6">
    <location>
        <begin position="6"/>
        <end position="53"/>
    </location>
</feature>
<name>A0A917BE30_9ACTN</name>
<dbReference type="Gene3D" id="3.30.310.280">
    <property type="match status" value="1"/>
</dbReference>
<reference evidence="7" key="1">
    <citation type="journal article" date="2014" name="Int. J. Syst. Evol. Microbiol.">
        <title>Complete genome sequence of Corynebacterium casei LMG S-19264T (=DSM 44701T), isolated from a smear-ripened cheese.</title>
        <authorList>
            <consortium name="US DOE Joint Genome Institute (JGI-PGF)"/>
            <person name="Walter F."/>
            <person name="Albersmeier A."/>
            <person name="Kalinowski J."/>
            <person name="Ruckert C."/>
        </authorList>
    </citation>
    <scope>NUCLEOTIDE SEQUENCE</scope>
    <source>
        <strain evidence="7">CGMCC 1.16067</strain>
    </source>
</reference>
<dbReference type="SUPFAM" id="SSF55729">
    <property type="entry name" value="Acyl-CoA N-acyltransferases (Nat)"/>
    <property type="match status" value="1"/>
</dbReference>
<evidence type="ECO:0000256" key="3">
    <source>
        <dbReference type="ARBA" id="ARBA00007832"/>
    </source>
</evidence>
<dbReference type="Pfam" id="PF13523">
    <property type="entry name" value="Acetyltransf_8"/>
    <property type="match status" value="1"/>
</dbReference>
<dbReference type="Pfam" id="PF06276">
    <property type="entry name" value="FhuF"/>
    <property type="match status" value="1"/>
</dbReference>
<keyword evidence="8" id="KW-1185">Reference proteome</keyword>
<evidence type="ECO:0000259" key="6">
    <source>
        <dbReference type="SMART" id="SM01006"/>
    </source>
</evidence>
<dbReference type="Proteomes" id="UP000649179">
    <property type="component" value="Unassembled WGS sequence"/>
</dbReference>
<dbReference type="InterPro" id="IPR016181">
    <property type="entry name" value="Acyl_CoA_acyltransferase"/>
</dbReference>
<evidence type="ECO:0000313" key="7">
    <source>
        <dbReference type="EMBL" id="GGF35425.1"/>
    </source>
</evidence>
<dbReference type="GO" id="GO:0016746">
    <property type="term" value="F:acyltransferase activity"/>
    <property type="evidence" value="ECO:0007669"/>
    <property type="project" value="InterPro"/>
</dbReference>
<evidence type="ECO:0000256" key="1">
    <source>
        <dbReference type="ARBA" id="ARBA00003818"/>
    </source>
</evidence>
<dbReference type="InterPro" id="IPR007310">
    <property type="entry name" value="Aerobactin_biosyn_IucA/IucC_N"/>
</dbReference>
<gene>
    <name evidence="7" type="ORF">GCM10011519_06090</name>
</gene>
<dbReference type="GO" id="GO:0016881">
    <property type="term" value="F:acid-amino acid ligase activity"/>
    <property type="evidence" value="ECO:0007669"/>
    <property type="project" value="UniProtKB-ARBA"/>
</dbReference>
<dbReference type="PANTHER" id="PTHR34384:SF6">
    <property type="entry name" value="STAPHYLOFERRIN B SYNTHASE"/>
    <property type="match status" value="1"/>
</dbReference>
<dbReference type="PANTHER" id="PTHR34384">
    <property type="entry name" value="L-2,3-DIAMINOPROPANOATE--CITRATE LIGASE"/>
    <property type="match status" value="1"/>
</dbReference>
<evidence type="ECO:0000256" key="5">
    <source>
        <dbReference type="ARBA" id="ARBA00031122"/>
    </source>
</evidence>
<organism evidence="7 8">
    <name type="scientific">Marmoricola endophyticus</name>
    <dbReference type="NCBI Taxonomy" id="2040280"/>
    <lineage>
        <taxon>Bacteria</taxon>
        <taxon>Bacillati</taxon>
        <taxon>Actinomycetota</taxon>
        <taxon>Actinomycetes</taxon>
        <taxon>Propionibacteriales</taxon>
        <taxon>Nocardioidaceae</taxon>
        <taxon>Marmoricola</taxon>
    </lineage>
</organism>
<dbReference type="AlphaFoldDB" id="A0A917BE30"/>
<comment type="function">
    <text evidence="1">Acyltransferase required for the direct transfer of medium- to long-chain fatty acyl moieties from a carrier protein (MbtL) on to the epsilon-amino group of lysine residue in the mycobactin core.</text>
</comment>
<sequence>MRFTFRAVDPAADAALLHDWVTRPYAAFWDMQDASVADVEKEYAGIAASGHHEAFLGLHDGEPAFLAERYDPAIGELAEAYDVRPGDVGMHVLVAPPSGERVHGWSRAVMDAVLELCFAQPGATRVVVEPDVRNGKVQVLNAAAGFVPAGVVRLPEKDALLSFCTREDWVEHRGAVADPASWVAHLTPERMQRADRALVAKAIGELAHERVLAPEDLGEGRFRLATDVPGVEWTFAARRLPLDHWSVDPASLERTAGGEPSAVQAQRLVLDLVDTLPMGPATLPVYLEEIAATLAGHAWKQRPEALDAVALSRAPFQDVESGMTEGHPCFIANNGRLGYGVRDHAAYAPETGSEVRLFWLAVRRDLSVFATDGPSYEDLMAGELSSGTRERFAGRLTGLALDPDDYRLLPCHPWQWEHKIAVTFAPQVARREIVCLGVGEDLHQAQQSVRTFFNLSRPDRHYVKTALSVLNMGFMRGLSPAYMRTTPAVCGWVADLVAGDEELRSVGFHVLREVAGTGYLHAEYEEVGAQRPGGTPYGKMLSALWRESPVDLVGPGERLATMASLLHVDASGRSVAAEHVRGSGLAAEEWVRRYLTAYLRPLLHCFYAHRLVFMPHGENLILVLRDHVPVRALMKDVGEEVAVFDADVELPELAERIRLTDVDPDLQTLSIFTDVVDCFLRFLAARLDESGLLQADAFWAQAADVVAAYQREHPELADRFAAHDLFAPTFALSCLNRLQLRDNTSMLDLADPAGSLAIVGELVNPLAAHRPA</sequence>
<dbReference type="InterPro" id="IPR037455">
    <property type="entry name" value="LucA/IucC-like"/>
</dbReference>
<dbReference type="RefSeq" id="WP_188778106.1">
    <property type="nucleotide sequence ID" value="NZ_BMKQ01000001.1"/>
</dbReference>